<dbReference type="Gene3D" id="1.10.10.10">
    <property type="entry name" value="Winged helix-like DNA-binding domain superfamily/Winged helix DNA-binding domain"/>
    <property type="match status" value="1"/>
</dbReference>
<feature type="domain" description="Insertion element IS150 protein InsJ-like helix-turn-helix" evidence="2">
    <location>
        <begin position="9"/>
        <end position="56"/>
    </location>
</feature>
<dbReference type="SUPFAM" id="SSF48295">
    <property type="entry name" value="TrpR-like"/>
    <property type="match status" value="1"/>
</dbReference>
<comment type="similarity">
    <text evidence="1">Belongs to the IS150/IS1296 orfA family.</text>
</comment>
<protein>
    <submittedName>
        <fullName evidence="3">Transposase</fullName>
    </submittedName>
</protein>
<dbReference type="RefSeq" id="WP_121203825.1">
    <property type="nucleotide sequence ID" value="NZ_RBZP01000004.1"/>
</dbReference>
<dbReference type="InterPro" id="IPR052057">
    <property type="entry name" value="IS150/IS1296_orfA-like"/>
</dbReference>
<dbReference type="Proteomes" id="UP000269301">
    <property type="component" value="Unassembled WGS sequence"/>
</dbReference>
<evidence type="ECO:0000313" key="4">
    <source>
        <dbReference type="Proteomes" id="UP000269301"/>
    </source>
</evidence>
<accession>A0A495A4C6</accession>
<comment type="caution">
    <text evidence="3">The sequence shown here is derived from an EMBL/GenBank/DDBJ whole genome shotgun (WGS) entry which is preliminary data.</text>
</comment>
<keyword evidence="4" id="KW-1185">Reference proteome</keyword>
<dbReference type="PANTHER" id="PTHR33795:SF1">
    <property type="entry name" value="INSERTION ELEMENT IS150 PROTEIN INSJ"/>
    <property type="match status" value="1"/>
</dbReference>
<dbReference type="InterPro" id="IPR055247">
    <property type="entry name" value="InsJ-like_HTH"/>
</dbReference>
<evidence type="ECO:0000259" key="2">
    <source>
        <dbReference type="Pfam" id="PF13518"/>
    </source>
</evidence>
<sequence>MAKFTEEDKINAVQSYLEGKESYHSIGRTIGTSSSVVMNWVSQYNLYGIEGLLKKSYTSYSEPFKLDVLNYIDSRSQ</sequence>
<proteinExistence type="inferred from homology"/>
<dbReference type="GO" id="GO:0043565">
    <property type="term" value="F:sequence-specific DNA binding"/>
    <property type="evidence" value="ECO:0007669"/>
    <property type="project" value="InterPro"/>
</dbReference>
<dbReference type="InterPro" id="IPR036388">
    <property type="entry name" value="WH-like_DNA-bd_sf"/>
</dbReference>
<organism evidence="3 4">
    <name type="scientific">Oceanobacillus halophilus</name>
    <dbReference type="NCBI Taxonomy" id="930130"/>
    <lineage>
        <taxon>Bacteria</taxon>
        <taxon>Bacillati</taxon>
        <taxon>Bacillota</taxon>
        <taxon>Bacilli</taxon>
        <taxon>Bacillales</taxon>
        <taxon>Bacillaceae</taxon>
        <taxon>Oceanobacillus</taxon>
    </lineage>
</organism>
<dbReference type="Pfam" id="PF13518">
    <property type="entry name" value="HTH_28"/>
    <property type="match status" value="1"/>
</dbReference>
<dbReference type="EMBL" id="RBZP01000004">
    <property type="protein sequence ID" value="RKQ34262.1"/>
    <property type="molecule type" value="Genomic_DNA"/>
</dbReference>
<gene>
    <name evidence="3" type="ORF">D8M06_07725</name>
</gene>
<evidence type="ECO:0000256" key="1">
    <source>
        <dbReference type="ARBA" id="ARBA00038232"/>
    </source>
</evidence>
<name>A0A495A4C6_9BACI</name>
<dbReference type="AlphaFoldDB" id="A0A495A4C6"/>
<reference evidence="3 4" key="1">
    <citation type="journal article" date="2016" name="Int. J. Syst. Evol. Microbiol.">
        <title>Oceanobacillus halophilus sp. nov., a novel moderately halophilic bacterium from a hypersaline lake.</title>
        <authorList>
            <person name="Amoozegar M.A."/>
            <person name="Bagheri M."/>
            <person name="Makhdoumi A."/>
            <person name="Nikou M.M."/>
            <person name="Fazeli S.A.S."/>
            <person name="Schumann P."/>
            <person name="Sproer C."/>
            <person name="Sanchez-Porro C."/>
            <person name="Ventosa A."/>
        </authorList>
    </citation>
    <scope>NUCLEOTIDE SEQUENCE [LARGE SCALE GENOMIC DNA]</scope>
    <source>
        <strain evidence="3 4">DSM 23996</strain>
    </source>
</reference>
<dbReference type="InterPro" id="IPR010921">
    <property type="entry name" value="Trp_repressor/repl_initiator"/>
</dbReference>
<dbReference type="OrthoDB" id="5690222at2"/>
<evidence type="ECO:0000313" key="3">
    <source>
        <dbReference type="EMBL" id="RKQ34262.1"/>
    </source>
</evidence>
<dbReference type="PANTHER" id="PTHR33795">
    <property type="entry name" value="INSERTION ELEMENT IS150 PROTEIN INSJ"/>
    <property type="match status" value="1"/>
</dbReference>